<reference evidence="1 2" key="1">
    <citation type="submission" date="2017-06" db="EMBL/GenBank/DDBJ databases">
        <title>A platform for efficient transgenesis in Macrostomum lignano, a flatworm model organism for stem cell research.</title>
        <authorList>
            <person name="Berezikov E."/>
        </authorList>
    </citation>
    <scope>NUCLEOTIDE SEQUENCE [LARGE SCALE GENOMIC DNA]</scope>
    <source>
        <strain evidence="1">DV1</strain>
        <tissue evidence="1">Whole organism</tissue>
    </source>
</reference>
<comment type="caution">
    <text evidence="1">The sequence shown here is derived from an EMBL/GenBank/DDBJ whole genome shotgun (WGS) entry which is preliminary data.</text>
</comment>
<keyword evidence="2" id="KW-1185">Reference proteome</keyword>
<dbReference type="InterPro" id="IPR051742">
    <property type="entry name" value="Ribosome_Assembly_uL10"/>
</dbReference>
<evidence type="ECO:0000313" key="2">
    <source>
        <dbReference type="Proteomes" id="UP000215902"/>
    </source>
</evidence>
<accession>A0A267EHD7</accession>
<dbReference type="GO" id="GO:0030687">
    <property type="term" value="C:preribosome, large subunit precursor"/>
    <property type="evidence" value="ECO:0007669"/>
    <property type="project" value="TreeGrafter"/>
</dbReference>
<organism evidence="1 2">
    <name type="scientific">Macrostomum lignano</name>
    <dbReference type="NCBI Taxonomy" id="282301"/>
    <lineage>
        <taxon>Eukaryota</taxon>
        <taxon>Metazoa</taxon>
        <taxon>Spiralia</taxon>
        <taxon>Lophotrochozoa</taxon>
        <taxon>Platyhelminthes</taxon>
        <taxon>Rhabditophora</taxon>
        <taxon>Macrostomorpha</taxon>
        <taxon>Macrostomida</taxon>
        <taxon>Macrostomidae</taxon>
        <taxon>Macrostomum</taxon>
    </lineage>
</organism>
<dbReference type="PANTHER" id="PTHR45841:SF1">
    <property type="entry name" value="MRNA TURNOVER PROTEIN 4 HOMOLOG"/>
    <property type="match status" value="1"/>
</dbReference>
<dbReference type="Proteomes" id="UP000215902">
    <property type="component" value="Unassembled WGS sequence"/>
</dbReference>
<protein>
    <submittedName>
        <fullName evidence="1">Uncharacterized protein</fullName>
    </submittedName>
</protein>
<dbReference type="GO" id="GO:0006364">
    <property type="term" value="P:rRNA processing"/>
    <property type="evidence" value="ECO:0007669"/>
    <property type="project" value="TreeGrafter"/>
</dbReference>
<dbReference type="GO" id="GO:0042273">
    <property type="term" value="P:ribosomal large subunit biogenesis"/>
    <property type="evidence" value="ECO:0007669"/>
    <property type="project" value="TreeGrafter"/>
</dbReference>
<dbReference type="OrthoDB" id="10262308at2759"/>
<sequence length="115" mass="12609">SSPRRWPDARDELQPNLHRLSRLLRNQKALLFTNRSLAAVSELLAGLTDADFARSGFAAVNSVELMPGACPQWQHSMEPALRKLGLPVRLSKVSSTWSGRIWSAGAASPRSSARC</sequence>
<dbReference type="GO" id="GO:0003723">
    <property type="term" value="F:RNA binding"/>
    <property type="evidence" value="ECO:0007669"/>
    <property type="project" value="TreeGrafter"/>
</dbReference>
<dbReference type="GO" id="GO:0005730">
    <property type="term" value="C:nucleolus"/>
    <property type="evidence" value="ECO:0007669"/>
    <property type="project" value="TreeGrafter"/>
</dbReference>
<proteinExistence type="predicted"/>
<dbReference type="GO" id="GO:0000956">
    <property type="term" value="P:nuclear-transcribed mRNA catabolic process"/>
    <property type="evidence" value="ECO:0007669"/>
    <property type="project" value="TreeGrafter"/>
</dbReference>
<gene>
    <name evidence="1" type="ORF">BOX15_Mlig003157g2</name>
</gene>
<dbReference type="EMBL" id="NIVC01002099">
    <property type="protein sequence ID" value="PAA60876.1"/>
    <property type="molecule type" value="Genomic_DNA"/>
</dbReference>
<dbReference type="STRING" id="282301.A0A267EHD7"/>
<dbReference type="AlphaFoldDB" id="A0A267EHD7"/>
<evidence type="ECO:0000313" key="1">
    <source>
        <dbReference type="EMBL" id="PAA60876.1"/>
    </source>
</evidence>
<dbReference type="Gene3D" id="3.90.105.20">
    <property type="match status" value="1"/>
</dbReference>
<dbReference type="InterPro" id="IPR043164">
    <property type="entry name" value="Ribosomal_uL10-like_insert_sf"/>
</dbReference>
<feature type="non-terminal residue" evidence="1">
    <location>
        <position position="1"/>
    </location>
</feature>
<name>A0A267EHD7_9PLAT</name>
<dbReference type="PANTHER" id="PTHR45841">
    <property type="entry name" value="MRNA TURNOVER PROTEIN 4 MRTO4"/>
    <property type="match status" value="1"/>
</dbReference>